<dbReference type="EMBL" id="BMDJ01000009">
    <property type="protein sequence ID" value="GGI27751.1"/>
    <property type="molecule type" value="Genomic_DNA"/>
</dbReference>
<dbReference type="Proteomes" id="UP000645390">
    <property type="component" value="Unassembled WGS sequence"/>
</dbReference>
<comment type="caution">
    <text evidence="1">The sequence shown here is derived from an EMBL/GenBank/DDBJ whole genome shotgun (WGS) entry which is preliminary data.</text>
</comment>
<accession>A0ABQ2BJH8</accession>
<proteinExistence type="predicted"/>
<name>A0ABQ2BJH8_9SPHI</name>
<evidence type="ECO:0000313" key="1">
    <source>
        <dbReference type="EMBL" id="GGI27751.1"/>
    </source>
</evidence>
<reference evidence="2" key="1">
    <citation type="journal article" date="2019" name="Int. J. Syst. Evol. Microbiol.">
        <title>The Global Catalogue of Microorganisms (GCM) 10K type strain sequencing project: providing services to taxonomists for standard genome sequencing and annotation.</title>
        <authorList>
            <consortium name="The Broad Institute Genomics Platform"/>
            <consortium name="The Broad Institute Genome Sequencing Center for Infectious Disease"/>
            <person name="Wu L."/>
            <person name="Ma J."/>
        </authorList>
    </citation>
    <scope>NUCLEOTIDE SEQUENCE [LARGE SCALE GENOMIC DNA]</scope>
    <source>
        <strain evidence="2">CCM 8939</strain>
    </source>
</reference>
<gene>
    <name evidence="1" type="ORF">GCM10008119_29210</name>
</gene>
<sequence length="190" mass="22318">MFFLKAFFQKSEVVLNIKIIIERQSEFEILSRTDKSNDKDLILFSLLFYARILRVSSSKKEKEELIKNFNIWYLAFEEKNFDETFINLMLNTYGKAIIYPERIFTKSREIRMRKVKNGNFYLDMKPVIVDPISSIVYHVFKFAWEAVSSQNKRNIIEAYSLLSTGYLANGLSIKSAVDSPNQIINDLIKL</sequence>
<organism evidence="1 2">
    <name type="scientific">Pedobacter mendelii</name>
    <dbReference type="NCBI Taxonomy" id="1908240"/>
    <lineage>
        <taxon>Bacteria</taxon>
        <taxon>Pseudomonadati</taxon>
        <taxon>Bacteroidota</taxon>
        <taxon>Sphingobacteriia</taxon>
        <taxon>Sphingobacteriales</taxon>
        <taxon>Sphingobacteriaceae</taxon>
        <taxon>Pedobacter</taxon>
    </lineage>
</organism>
<protein>
    <submittedName>
        <fullName evidence="1">Uncharacterized protein</fullName>
    </submittedName>
</protein>
<evidence type="ECO:0000313" key="2">
    <source>
        <dbReference type="Proteomes" id="UP000645390"/>
    </source>
</evidence>
<dbReference type="RefSeq" id="WP_188415788.1">
    <property type="nucleotide sequence ID" value="NZ_BMDJ01000009.1"/>
</dbReference>
<keyword evidence="2" id="KW-1185">Reference proteome</keyword>